<evidence type="ECO:0000256" key="2">
    <source>
        <dbReference type="ARBA" id="ARBA00009984"/>
    </source>
</evidence>
<protein>
    <recommendedName>
        <fullName evidence="3">Type II secretion system core protein G</fullName>
    </recommendedName>
</protein>
<evidence type="ECO:0000256" key="3">
    <source>
        <dbReference type="ARBA" id="ARBA00020042"/>
    </source>
</evidence>
<keyword evidence="6" id="KW-0997">Cell inner membrane</keyword>
<evidence type="ECO:0000256" key="4">
    <source>
        <dbReference type="ARBA" id="ARBA00022475"/>
    </source>
</evidence>
<dbReference type="Gene3D" id="3.30.700.10">
    <property type="entry name" value="Glycoprotein, Type 4 Pilin"/>
    <property type="match status" value="1"/>
</dbReference>
<name>A0AAE2VDA0_9BACT</name>
<evidence type="ECO:0000256" key="5">
    <source>
        <dbReference type="ARBA" id="ARBA00022481"/>
    </source>
</evidence>
<dbReference type="GO" id="GO:0015627">
    <property type="term" value="C:type II protein secretion system complex"/>
    <property type="evidence" value="ECO:0007669"/>
    <property type="project" value="InterPro"/>
</dbReference>
<dbReference type="InterPro" id="IPR010054">
    <property type="entry name" value="Type2_sec_GspG"/>
</dbReference>
<feature type="domain" description="Type II secretion system protein GspG C-terminal" evidence="12">
    <location>
        <begin position="52"/>
        <end position="145"/>
    </location>
</feature>
<organism evidence="13 14">
    <name type="scientific">Oceaniferula flava</name>
    <dbReference type="NCBI Taxonomy" id="2800421"/>
    <lineage>
        <taxon>Bacteria</taxon>
        <taxon>Pseudomonadati</taxon>
        <taxon>Verrucomicrobiota</taxon>
        <taxon>Verrucomicrobiia</taxon>
        <taxon>Verrucomicrobiales</taxon>
        <taxon>Verrucomicrobiaceae</taxon>
        <taxon>Oceaniferula</taxon>
    </lineage>
</organism>
<dbReference type="InterPro" id="IPR012902">
    <property type="entry name" value="N_methyl_site"/>
</dbReference>
<evidence type="ECO:0000256" key="10">
    <source>
        <dbReference type="SAM" id="MobiDB-lite"/>
    </source>
</evidence>
<comment type="subcellular location">
    <subcellularLocation>
        <location evidence="1">Cell inner membrane</location>
        <topology evidence="1">Single-pass membrane protein</topology>
    </subcellularLocation>
</comment>
<proteinExistence type="inferred from homology"/>
<evidence type="ECO:0000313" key="13">
    <source>
        <dbReference type="EMBL" id="MBK1855881.1"/>
    </source>
</evidence>
<reference evidence="13" key="1">
    <citation type="submission" date="2021-01" db="EMBL/GenBank/DDBJ databases">
        <title>Modified the classification status of verrucomicrobia.</title>
        <authorList>
            <person name="Feng X."/>
        </authorList>
    </citation>
    <scope>NUCLEOTIDE SEQUENCE</scope>
    <source>
        <strain evidence="13">5K15</strain>
    </source>
</reference>
<sequence>MKTTTQRIQSNSPQRLLPSGFTLLEMVIVLGIIAMIMGGAIFTMKRISDSGAVTVVGGDFSSIENALQSYKTNAGHYPSEQQGLNALVEKPTNAPRPRRWIQIMDEVPSDPWNNEYIYKFPGSKDRSRPELISVGKDGLEGTEDDLSNQE</sequence>
<dbReference type="EMBL" id="JAENIG010000008">
    <property type="protein sequence ID" value="MBK1855881.1"/>
    <property type="molecule type" value="Genomic_DNA"/>
</dbReference>
<feature type="transmembrane region" description="Helical" evidence="11">
    <location>
        <begin position="20"/>
        <end position="42"/>
    </location>
</feature>
<keyword evidence="8 11" id="KW-1133">Transmembrane helix</keyword>
<dbReference type="NCBIfam" id="TIGR02532">
    <property type="entry name" value="IV_pilin_GFxxxE"/>
    <property type="match status" value="1"/>
</dbReference>
<evidence type="ECO:0000259" key="12">
    <source>
        <dbReference type="Pfam" id="PF08334"/>
    </source>
</evidence>
<gene>
    <name evidence="13" type="primary">gspG</name>
    <name evidence="13" type="ORF">JIN83_12985</name>
</gene>
<keyword evidence="14" id="KW-1185">Reference proteome</keyword>
<dbReference type="SUPFAM" id="SSF54523">
    <property type="entry name" value="Pili subunits"/>
    <property type="match status" value="1"/>
</dbReference>
<dbReference type="GO" id="GO:0015628">
    <property type="term" value="P:protein secretion by the type II secretion system"/>
    <property type="evidence" value="ECO:0007669"/>
    <property type="project" value="InterPro"/>
</dbReference>
<keyword evidence="9 11" id="KW-0472">Membrane</keyword>
<evidence type="ECO:0000256" key="11">
    <source>
        <dbReference type="SAM" id="Phobius"/>
    </source>
</evidence>
<dbReference type="GO" id="GO:0005886">
    <property type="term" value="C:plasma membrane"/>
    <property type="evidence" value="ECO:0007669"/>
    <property type="project" value="UniProtKB-SubCell"/>
</dbReference>
<dbReference type="InterPro" id="IPR000983">
    <property type="entry name" value="Bac_GSPG_pilin"/>
</dbReference>
<comment type="caution">
    <text evidence="13">The sequence shown here is derived from an EMBL/GenBank/DDBJ whole genome shotgun (WGS) entry which is preliminary data.</text>
</comment>
<dbReference type="AlphaFoldDB" id="A0AAE2VDA0"/>
<dbReference type="InterPro" id="IPR013545">
    <property type="entry name" value="T2SS_protein-GspG_C"/>
</dbReference>
<evidence type="ECO:0000256" key="9">
    <source>
        <dbReference type="ARBA" id="ARBA00023136"/>
    </source>
</evidence>
<keyword evidence="4" id="KW-1003">Cell membrane</keyword>
<dbReference type="NCBIfam" id="TIGR01710">
    <property type="entry name" value="typeII_sec_gspG"/>
    <property type="match status" value="1"/>
</dbReference>
<feature type="region of interest" description="Disordered" evidence="10">
    <location>
        <begin position="121"/>
        <end position="150"/>
    </location>
</feature>
<dbReference type="InterPro" id="IPR045584">
    <property type="entry name" value="Pilin-like"/>
</dbReference>
<comment type="similarity">
    <text evidence="2">Belongs to the GSP G family.</text>
</comment>
<evidence type="ECO:0000256" key="1">
    <source>
        <dbReference type="ARBA" id="ARBA00004377"/>
    </source>
</evidence>
<feature type="compositionally biased region" description="Acidic residues" evidence="10">
    <location>
        <begin position="140"/>
        <end position="150"/>
    </location>
</feature>
<evidence type="ECO:0000256" key="8">
    <source>
        <dbReference type="ARBA" id="ARBA00022989"/>
    </source>
</evidence>
<evidence type="ECO:0000256" key="6">
    <source>
        <dbReference type="ARBA" id="ARBA00022519"/>
    </source>
</evidence>
<dbReference type="PROSITE" id="PS00409">
    <property type="entry name" value="PROKAR_NTER_METHYL"/>
    <property type="match status" value="1"/>
</dbReference>
<keyword evidence="5" id="KW-0488">Methylation</keyword>
<accession>A0AAE2VDA0</accession>
<dbReference type="PRINTS" id="PR00813">
    <property type="entry name" value="BCTERIALGSPG"/>
</dbReference>
<dbReference type="Pfam" id="PF07963">
    <property type="entry name" value="N_methyl"/>
    <property type="match status" value="1"/>
</dbReference>
<dbReference type="Proteomes" id="UP000634206">
    <property type="component" value="Unassembled WGS sequence"/>
</dbReference>
<dbReference type="Pfam" id="PF08334">
    <property type="entry name" value="T2SSG"/>
    <property type="match status" value="1"/>
</dbReference>
<evidence type="ECO:0000256" key="7">
    <source>
        <dbReference type="ARBA" id="ARBA00022692"/>
    </source>
</evidence>
<keyword evidence="7 11" id="KW-0812">Transmembrane</keyword>
<dbReference type="RefSeq" id="WP_309490495.1">
    <property type="nucleotide sequence ID" value="NZ_JAENIG010000008.1"/>
</dbReference>
<evidence type="ECO:0000313" key="14">
    <source>
        <dbReference type="Proteomes" id="UP000634206"/>
    </source>
</evidence>